<dbReference type="RefSeq" id="WP_273911258.1">
    <property type="nucleotide sequence ID" value="NZ_JAMDGX010000039.1"/>
</dbReference>
<comment type="caution">
    <text evidence="2">The sequence shown here is derived from an EMBL/GenBank/DDBJ whole genome shotgun (WGS) entry which is preliminary data.</text>
</comment>
<organism evidence="2 3">
    <name type="scientific">Pseudomonas fontis</name>
    <dbReference type="NCBI Taxonomy" id="2942633"/>
    <lineage>
        <taxon>Bacteria</taxon>
        <taxon>Pseudomonadati</taxon>
        <taxon>Pseudomonadota</taxon>
        <taxon>Gammaproteobacteria</taxon>
        <taxon>Pseudomonadales</taxon>
        <taxon>Pseudomonadaceae</taxon>
        <taxon>Pseudomonas</taxon>
    </lineage>
</organism>
<keyword evidence="1" id="KW-1133">Transmembrane helix</keyword>
<keyword evidence="1" id="KW-0812">Transmembrane</keyword>
<reference evidence="2 3" key="1">
    <citation type="submission" date="2022-05" db="EMBL/GenBank/DDBJ databases">
        <title>Novel Pseudomonas spp. Isolated from a Rainbow Trout Aquaculture Facility.</title>
        <authorList>
            <person name="Testerman T."/>
            <person name="Graf J."/>
        </authorList>
    </citation>
    <scope>NUCLEOTIDE SEQUENCE [LARGE SCALE GENOMIC DNA]</scope>
    <source>
        <strain evidence="2 3">ID681</strain>
    </source>
</reference>
<evidence type="ECO:0000256" key="1">
    <source>
        <dbReference type="SAM" id="Phobius"/>
    </source>
</evidence>
<dbReference type="Proteomes" id="UP001148203">
    <property type="component" value="Unassembled WGS sequence"/>
</dbReference>
<sequence length="216" mass="23127">MEREFRNPANGHIESVGGMSWLAVIVFGAFYLAYKGLWGHFFIWLLLVGGFTVLTGGPGLIIALPLASIGYAIGISGILTNSYLRKGWVEASTGSAGAQTSDLRDCPFCAETIKKAAVKCKHCGADVEPARRPKLKNGWVASTACRDEEERERTVEAIVAAGLPVVSMMGLAVGAGPYGSKEEAKQALIAMREGPRLFSEIVYRDSVSGKYPPISD</sequence>
<accession>A0ABT5NSB7</accession>
<protein>
    <submittedName>
        <fullName evidence="2">Zinc ribbon domain-containing protein</fullName>
    </submittedName>
</protein>
<name>A0ABT5NSB7_9PSED</name>
<feature type="transmembrane region" description="Helical" evidence="1">
    <location>
        <begin position="21"/>
        <end position="47"/>
    </location>
</feature>
<dbReference type="EMBL" id="JAMDGY010000025">
    <property type="protein sequence ID" value="MDD0991055.1"/>
    <property type="molecule type" value="Genomic_DNA"/>
</dbReference>
<keyword evidence="1" id="KW-0472">Membrane</keyword>
<proteinExistence type="predicted"/>
<evidence type="ECO:0000313" key="3">
    <source>
        <dbReference type="Proteomes" id="UP001148203"/>
    </source>
</evidence>
<gene>
    <name evidence="2" type="ORF">M5G11_10950</name>
</gene>
<keyword evidence="3" id="KW-1185">Reference proteome</keyword>
<evidence type="ECO:0000313" key="2">
    <source>
        <dbReference type="EMBL" id="MDD0991055.1"/>
    </source>
</evidence>